<feature type="signal peptide" evidence="3">
    <location>
        <begin position="1"/>
        <end position="23"/>
    </location>
</feature>
<accession>A0A928V4N3</accession>
<evidence type="ECO:0000313" key="5">
    <source>
        <dbReference type="EMBL" id="MBE8716544.1"/>
    </source>
</evidence>
<dbReference type="AlphaFoldDB" id="A0A928V4N3"/>
<sequence length="180" mass="20171">MMKTFSVISTFALAALIALPASARHHDNHTRYARVIDARPIYQSASYQVPEQVCHYETVSYRDSDGPRSYTGTIVGGLVGAAVGHELGNSKRNKDVGAVAGGLLGATIGRDVSNRNSRTTTRYRDEQVCQTRYRSEYSQHITGYNVTYRYEGRVYQTQTRHHPGDRIPVNVQVRPAYGYR</sequence>
<evidence type="ECO:0000259" key="4">
    <source>
        <dbReference type="Pfam" id="PF05433"/>
    </source>
</evidence>
<organism evidence="5 6">
    <name type="scientific">Cellvibrio polysaccharolyticus</name>
    <dbReference type="NCBI Taxonomy" id="2082724"/>
    <lineage>
        <taxon>Bacteria</taxon>
        <taxon>Pseudomonadati</taxon>
        <taxon>Pseudomonadota</taxon>
        <taxon>Gammaproteobacteria</taxon>
        <taxon>Cellvibrionales</taxon>
        <taxon>Cellvibrionaceae</taxon>
        <taxon>Cellvibrio</taxon>
    </lineage>
</organism>
<gene>
    <name evidence="5" type="ORF">C4F51_05000</name>
</gene>
<feature type="domain" description="Glycine zipper 2TM" evidence="4">
    <location>
        <begin position="72"/>
        <end position="112"/>
    </location>
</feature>
<dbReference type="PANTHER" id="PTHR35603:SF2">
    <property type="entry name" value="OUTER MEMBRANE LIPOPROTEIN"/>
    <property type="match status" value="1"/>
</dbReference>
<dbReference type="RefSeq" id="WP_193907710.1">
    <property type="nucleotide sequence ID" value="NZ_PRDL01000001.1"/>
</dbReference>
<comment type="subcellular location">
    <subcellularLocation>
        <location evidence="1">Membrane</location>
    </subcellularLocation>
</comment>
<evidence type="ECO:0000256" key="3">
    <source>
        <dbReference type="SAM" id="SignalP"/>
    </source>
</evidence>
<protein>
    <submittedName>
        <fullName evidence="5">Glycine zipper 2TM domain-containing protein</fullName>
    </submittedName>
</protein>
<dbReference type="InterPro" id="IPR051407">
    <property type="entry name" value="Bact_OM_lipoprot/Surf_antigen"/>
</dbReference>
<evidence type="ECO:0000313" key="6">
    <source>
        <dbReference type="Proteomes" id="UP000652567"/>
    </source>
</evidence>
<dbReference type="Pfam" id="PF05433">
    <property type="entry name" value="Rick_17kDa_Anti"/>
    <property type="match status" value="1"/>
</dbReference>
<keyword evidence="3" id="KW-0732">Signal</keyword>
<dbReference type="EMBL" id="PRDL01000001">
    <property type="protein sequence ID" value="MBE8716544.1"/>
    <property type="molecule type" value="Genomic_DNA"/>
</dbReference>
<name>A0A928V4N3_9GAMM</name>
<reference evidence="5" key="1">
    <citation type="submission" date="2018-07" db="EMBL/GenBank/DDBJ databases">
        <title>Genome assembly of strain Ka43.</title>
        <authorList>
            <person name="Kukolya J."/>
            <person name="Nagy I."/>
            <person name="Horvath B."/>
            <person name="Toth A."/>
        </authorList>
    </citation>
    <scope>NUCLEOTIDE SEQUENCE</scope>
    <source>
        <strain evidence="5">KB43</strain>
    </source>
</reference>
<dbReference type="Proteomes" id="UP000652567">
    <property type="component" value="Unassembled WGS sequence"/>
</dbReference>
<dbReference type="InterPro" id="IPR008816">
    <property type="entry name" value="Gly_zipper_2TM_dom"/>
</dbReference>
<evidence type="ECO:0000256" key="1">
    <source>
        <dbReference type="ARBA" id="ARBA00004370"/>
    </source>
</evidence>
<comment type="caution">
    <text evidence="5">The sequence shown here is derived from an EMBL/GenBank/DDBJ whole genome shotgun (WGS) entry which is preliminary data.</text>
</comment>
<keyword evidence="6" id="KW-1185">Reference proteome</keyword>
<evidence type="ECO:0000256" key="2">
    <source>
        <dbReference type="ARBA" id="ARBA00023136"/>
    </source>
</evidence>
<proteinExistence type="predicted"/>
<dbReference type="PANTHER" id="PTHR35603">
    <property type="match status" value="1"/>
</dbReference>
<dbReference type="GO" id="GO:0019867">
    <property type="term" value="C:outer membrane"/>
    <property type="evidence" value="ECO:0007669"/>
    <property type="project" value="InterPro"/>
</dbReference>
<keyword evidence="2" id="KW-0472">Membrane</keyword>
<feature type="chain" id="PRO_5037483726" evidence="3">
    <location>
        <begin position="24"/>
        <end position="180"/>
    </location>
</feature>